<proteinExistence type="predicted"/>
<feature type="domain" description="Glyoxalase-like" evidence="1">
    <location>
        <begin position="12"/>
        <end position="108"/>
    </location>
</feature>
<evidence type="ECO:0000313" key="2">
    <source>
        <dbReference type="EMBL" id="RED44998.1"/>
    </source>
</evidence>
<dbReference type="Pfam" id="PF12681">
    <property type="entry name" value="Glyoxalase_2"/>
    <property type="match status" value="1"/>
</dbReference>
<dbReference type="SUPFAM" id="SSF54593">
    <property type="entry name" value="Glyoxalase/Bleomycin resistance protein/Dihydroxybiphenyl dioxygenase"/>
    <property type="match status" value="1"/>
</dbReference>
<dbReference type="InterPro" id="IPR025870">
    <property type="entry name" value="Glyoxalase-like_dom"/>
</dbReference>
<dbReference type="AlphaFoldDB" id="A0A3D9H666"/>
<evidence type="ECO:0000313" key="3">
    <source>
        <dbReference type="Proteomes" id="UP000256629"/>
    </source>
</evidence>
<evidence type="ECO:0000259" key="1">
    <source>
        <dbReference type="Pfam" id="PF12681"/>
    </source>
</evidence>
<organism evidence="2 3">
    <name type="scientific">Seonamhaeicola aphaedonensis</name>
    <dbReference type="NCBI Taxonomy" id="1461338"/>
    <lineage>
        <taxon>Bacteria</taxon>
        <taxon>Pseudomonadati</taxon>
        <taxon>Bacteroidota</taxon>
        <taxon>Flavobacteriia</taxon>
        <taxon>Flavobacteriales</taxon>
        <taxon>Flavobacteriaceae</taxon>
    </lineage>
</organism>
<dbReference type="Gene3D" id="3.10.180.10">
    <property type="entry name" value="2,3-Dihydroxybiphenyl 1,2-Dioxygenase, domain 1"/>
    <property type="match status" value="1"/>
</dbReference>
<dbReference type="RefSeq" id="WP_116525077.1">
    <property type="nucleotide sequence ID" value="NZ_QRDX01000009.1"/>
</dbReference>
<dbReference type="EMBL" id="QRDX01000009">
    <property type="protein sequence ID" value="RED44998.1"/>
    <property type="molecule type" value="Genomic_DNA"/>
</dbReference>
<comment type="caution">
    <text evidence="2">The sequence shown here is derived from an EMBL/GenBank/DDBJ whole genome shotgun (WGS) entry which is preliminary data.</text>
</comment>
<name>A0A3D9H666_9FLAO</name>
<sequence>MDLNQITIPSLNVARAMEFYKILGLQLIVDALPRYVRFECPDGNSTLSIHHVDEISKDNGITIYFEDDYLDTLVENLQQKGIEFSQLPKDKNWLWREAHLNDFDGNKIILYHAGKNRKNPPWRIS</sequence>
<dbReference type="InterPro" id="IPR029068">
    <property type="entry name" value="Glyas_Bleomycin-R_OHBP_Dase"/>
</dbReference>
<gene>
    <name evidence="2" type="ORF">DFQ02_109115</name>
</gene>
<protein>
    <submittedName>
        <fullName evidence="2">Glyoxalase-like protein</fullName>
    </submittedName>
</protein>
<dbReference type="Proteomes" id="UP000256629">
    <property type="component" value="Unassembled WGS sequence"/>
</dbReference>
<keyword evidence="3" id="KW-1185">Reference proteome</keyword>
<accession>A0A3D9H666</accession>
<reference evidence="2 3" key="1">
    <citation type="submission" date="2018-07" db="EMBL/GenBank/DDBJ databases">
        <title>Genomic Encyclopedia of Type Strains, Phase III (KMG-III): the genomes of soil and plant-associated and newly described type strains.</title>
        <authorList>
            <person name="Whitman W."/>
        </authorList>
    </citation>
    <scope>NUCLEOTIDE SEQUENCE [LARGE SCALE GENOMIC DNA]</scope>
    <source>
        <strain evidence="2 3">CECT 8487</strain>
    </source>
</reference>
<dbReference type="OrthoDB" id="9810880at2"/>